<evidence type="ECO:0000256" key="4">
    <source>
        <dbReference type="ARBA" id="ARBA00060888"/>
    </source>
</evidence>
<dbReference type="GO" id="GO:0016874">
    <property type="term" value="F:ligase activity"/>
    <property type="evidence" value="ECO:0007669"/>
    <property type="project" value="UniProtKB-KW"/>
</dbReference>
<dbReference type="InterPro" id="IPR016102">
    <property type="entry name" value="Succinyl-CoA_synth-like"/>
</dbReference>
<dbReference type="GO" id="GO:0005524">
    <property type="term" value="F:ATP binding"/>
    <property type="evidence" value="ECO:0007669"/>
    <property type="project" value="UniProtKB-UniRule"/>
</dbReference>
<evidence type="ECO:0000313" key="8">
    <source>
        <dbReference type="EMBL" id="KJZ49405.1"/>
    </source>
</evidence>
<dbReference type="PANTHER" id="PTHR43334:SF1">
    <property type="entry name" value="3-HYDROXYPROPIONATE--COA LIGASE [ADP-FORMING]"/>
    <property type="match status" value="1"/>
</dbReference>
<dbReference type="SUPFAM" id="SSF56059">
    <property type="entry name" value="Glutathione synthetase ATP-binding domain-like"/>
    <property type="match status" value="1"/>
</dbReference>
<dbReference type="PROSITE" id="PS50975">
    <property type="entry name" value="ATP_GRASP"/>
    <property type="match status" value="1"/>
</dbReference>
<evidence type="ECO:0000256" key="6">
    <source>
        <dbReference type="SAM" id="MobiDB-lite"/>
    </source>
</evidence>
<name>A0A0F4TZE9_PSEFL</name>
<keyword evidence="2 5" id="KW-0547">Nucleotide-binding</keyword>
<sequence>MTRIDTAAPDLDRLLAPRSIAMVGASNNLYSIGGLLFANLKRSFGGALYPIHPKDDSVQGSPAYASLHDVPGTVDLVVIAVACQAVEGIMEQAVAKGVGGVALLSSGFAETGAEGTALQQRIAELAKAGGVRVIGPNCIGYLNIAGGVMANFALTPDEPLPPGGGVALVSQSGGFGSYLTTKGLLTGLRLGWFVSTGNELDVNVAAVLRYLVERPEVRVLLAFSETLRDPEVFIEAARRAQALDKPLVVLKAGRSEAAAKAAMSHTASVVGAVDVFDAVCRQYGVIVAHSLEEMLDLGMIFQDGRRASGKRLAIMTASGGTGVLLADEASLNGLDIPTFPEAEQAQMLSVLHTPFFGSVANPIDTTAAVKQESLFALQNLVAQSPSVDMLTTVTWARATEAARELAALYQRTDKPMAVLSTDLVEPLKQAGVPTYTDPQRIARSLAALQRFSSRPSLAADHAREPDAERARRARQHLQLPQGELVLMEAQGKRLFAEYGIPITREEWVHSEEDAIAAATRIGGKVVLKVMSYQLPHKSDVGAIRLGLQGPDAVREAYRNMLDEVRRRAPHAVLDGVLVQEMVPARMELTCGLQRDPVFGPMVAVGLGGVLIEQLAETTLLRPPFGLDTARVALGKLLQGRLVQGRRGLSAEEQTQIAAIMIGIGNLALELEEVSEIDINPIRVDDGKVFAADALVVLAGSSGPAH</sequence>
<dbReference type="Pfam" id="PF13380">
    <property type="entry name" value="CoA_binding_2"/>
    <property type="match status" value="1"/>
</dbReference>
<dbReference type="GO" id="GO:0046872">
    <property type="term" value="F:metal ion binding"/>
    <property type="evidence" value="ECO:0007669"/>
    <property type="project" value="InterPro"/>
</dbReference>
<dbReference type="FunFam" id="3.30.1490.20:FF:000020">
    <property type="entry name" value="Protein lysine acetyltransferase"/>
    <property type="match status" value="1"/>
</dbReference>
<gene>
    <name evidence="8" type="ORF">VC35_05255</name>
</gene>
<reference evidence="8 9" key="1">
    <citation type="submission" date="2015-03" db="EMBL/GenBank/DDBJ databases">
        <title>Comparative genomics of Pseudomonas insights into diversity of traits involved in vanlence and defense.</title>
        <authorList>
            <person name="Qin Y."/>
        </authorList>
    </citation>
    <scope>NUCLEOTIDE SEQUENCE [LARGE SCALE GENOMIC DNA]</scope>
    <source>
        <strain evidence="8 9">C8</strain>
    </source>
</reference>
<keyword evidence="3 5" id="KW-0067">ATP-binding</keyword>
<dbReference type="InterPro" id="IPR051538">
    <property type="entry name" value="Acyl-CoA_Synth/Transferase"/>
</dbReference>
<proteinExistence type="inferred from homology"/>
<feature type="compositionally biased region" description="Basic and acidic residues" evidence="6">
    <location>
        <begin position="460"/>
        <end position="470"/>
    </location>
</feature>
<feature type="domain" description="ATP-grasp" evidence="7">
    <location>
        <begin position="492"/>
        <end position="528"/>
    </location>
</feature>
<dbReference type="Pfam" id="PF13607">
    <property type="entry name" value="Succ_CoA_lig"/>
    <property type="match status" value="1"/>
</dbReference>
<evidence type="ECO:0000256" key="5">
    <source>
        <dbReference type="PROSITE-ProRule" id="PRU00409"/>
    </source>
</evidence>
<dbReference type="Gene3D" id="3.30.1490.20">
    <property type="entry name" value="ATP-grasp fold, A domain"/>
    <property type="match status" value="1"/>
</dbReference>
<organism evidence="8 9">
    <name type="scientific">Pseudomonas fluorescens</name>
    <dbReference type="NCBI Taxonomy" id="294"/>
    <lineage>
        <taxon>Bacteria</taxon>
        <taxon>Pseudomonadati</taxon>
        <taxon>Pseudomonadota</taxon>
        <taxon>Gammaproteobacteria</taxon>
        <taxon>Pseudomonadales</taxon>
        <taxon>Pseudomonadaceae</taxon>
        <taxon>Pseudomonas</taxon>
    </lineage>
</organism>
<dbReference type="Pfam" id="PF13549">
    <property type="entry name" value="ATP-grasp_5"/>
    <property type="match status" value="1"/>
</dbReference>
<comment type="similarity">
    <text evidence="4">In the N-terminal section; belongs to the acetate CoA ligase alpha subunit family.</text>
</comment>
<keyword evidence="1" id="KW-0436">Ligase</keyword>
<dbReference type="InterPro" id="IPR003781">
    <property type="entry name" value="CoA-bd"/>
</dbReference>
<evidence type="ECO:0000313" key="9">
    <source>
        <dbReference type="Proteomes" id="UP000033588"/>
    </source>
</evidence>
<dbReference type="InterPro" id="IPR011761">
    <property type="entry name" value="ATP-grasp"/>
</dbReference>
<dbReference type="Proteomes" id="UP000033588">
    <property type="component" value="Unassembled WGS sequence"/>
</dbReference>
<evidence type="ECO:0000256" key="1">
    <source>
        <dbReference type="ARBA" id="ARBA00022598"/>
    </source>
</evidence>
<dbReference type="PATRIC" id="fig|294.132.peg.5623"/>
<comment type="caution">
    <text evidence="8">The sequence shown here is derived from an EMBL/GenBank/DDBJ whole genome shotgun (WGS) entry which is preliminary data.</text>
</comment>
<dbReference type="OrthoDB" id="9807426at2"/>
<dbReference type="Gene3D" id="3.40.50.261">
    <property type="entry name" value="Succinyl-CoA synthetase domains"/>
    <property type="match status" value="2"/>
</dbReference>
<feature type="region of interest" description="Disordered" evidence="6">
    <location>
        <begin position="454"/>
        <end position="473"/>
    </location>
</feature>
<evidence type="ECO:0000256" key="3">
    <source>
        <dbReference type="ARBA" id="ARBA00022840"/>
    </source>
</evidence>
<dbReference type="SUPFAM" id="SSF52210">
    <property type="entry name" value="Succinyl-CoA synthetase domains"/>
    <property type="match status" value="2"/>
</dbReference>
<dbReference type="InterPro" id="IPR036291">
    <property type="entry name" value="NAD(P)-bd_dom_sf"/>
</dbReference>
<dbReference type="Gene3D" id="3.30.470.20">
    <property type="entry name" value="ATP-grasp fold, B domain"/>
    <property type="match status" value="1"/>
</dbReference>
<dbReference type="EMBL" id="LACC01000008">
    <property type="protein sequence ID" value="KJZ49405.1"/>
    <property type="molecule type" value="Genomic_DNA"/>
</dbReference>
<protein>
    <recommendedName>
        <fullName evidence="7">ATP-grasp domain-containing protein</fullName>
    </recommendedName>
</protein>
<dbReference type="InterPro" id="IPR032875">
    <property type="entry name" value="Succ_CoA_lig_flav_dom"/>
</dbReference>
<dbReference type="SMART" id="SM00881">
    <property type="entry name" value="CoA_binding"/>
    <property type="match status" value="1"/>
</dbReference>
<evidence type="ECO:0000256" key="2">
    <source>
        <dbReference type="ARBA" id="ARBA00022741"/>
    </source>
</evidence>
<dbReference type="PANTHER" id="PTHR43334">
    <property type="entry name" value="ACETATE--COA LIGASE [ADP-FORMING]"/>
    <property type="match status" value="1"/>
</dbReference>
<dbReference type="AlphaFoldDB" id="A0A0F4TZE9"/>
<dbReference type="RefSeq" id="WP_046038222.1">
    <property type="nucleotide sequence ID" value="NZ_LACC01000008.1"/>
</dbReference>
<accession>A0A0F4TZE9</accession>
<dbReference type="InterPro" id="IPR013815">
    <property type="entry name" value="ATP_grasp_subdomain_1"/>
</dbReference>
<evidence type="ECO:0000259" key="7">
    <source>
        <dbReference type="PROSITE" id="PS50975"/>
    </source>
</evidence>
<dbReference type="SUPFAM" id="SSF51735">
    <property type="entry name" value="NAD(P)-binding Rossmann-fold domains"/>
    <property type="match status" value="1"/>
</dbReference>
<dbReference type="Gene3D" id="3.40.50.720">
    <property type="entry name" value="NAD(P)-binding Rossmann-like Domain"/>
    <property type="match status" value="1"/>
</dbReference>